<dbReference type="InterPro" id="IPR003439">
    <property type="entry name" value="ABC_transporter-like_ATP-bd"/>
</dbReference>
<evidence type="ECO:0000256" key="7">
    <source>
        <dbReference type="ARBA" id="ARBA00022840"/>
    </source>
</evidence>
<evidence type="ECO:0000256" key="5">
    <source>
        <dbReference type="ARBA" id="ARBA00022737"/>
    </source>
</evidence>
<dbReference type="PROSITE" id="PS50893">
    <property type="entry name" value="ABC_TRANSPORTER_2"/>
    <property type="match status" value="2"/>
</dbReference>
<dbReference type="RefSeq" id="WP_035255364.1">
    <property type="nucleotide sequence ID" value="NZ_JFKE01000001.1"/>
</dbReference>
<evidence type="ECO:0000313" key="11">
    <source>
        <dbReference type="EMBL" id="KAJ57131.1"/>
    </source>
</evidence>
<dbReference type="GO" id="GO:0005524">
    <property type="term" value="F:ATP binding"/>
    <property type="evidence" value="ECO:0007669"/>
    <property type="project" value="UniProtKB-KW"/>
</dbReference>
<evidence type="ECO:0000256" key="3">
    <source>
        <dbReference type="ARBA" id="ARBA00022475"/>
    </source>
</evidence>
<evidence type="ECO:0000256" key="9">
    <source>
        <dbReference type="ARBA" id="ARBA00023136"/>
    </source>
</evidence>
<evidence type="ECO:0000313" key="12">
    <source>
        <dbReference type="Proteomes" id="UP000026249"/>
    </source>
</evidence>
<keyword evidence="7" id="KW-0067">ATP-binding</keyword>
<sequence length="507" mass="55957">MASTLKASGLSKSFGTFKAVQDISLEIKEGEVLALLGENGAGKSTLTNLLAGVLSPDEGEIWIDGNETQFHSPMDAQAAGVSVVFQELTLAANLTVAENIFMNRQPTRWGNLIDWRKLRRQSREALERMQLKVRPTDLVADLSIGQRQEIEILKAITSNPKIMILDEPTSSLTEDEIRLLFDNIRRLKAEGMSFVYITHHLHEVFEISDRVMVLRDGRHIATRPTVELDENAIISLMVGREIQDLYGTPSAKNLAAKPVIFRAENISLDGQFEDLSFAVRETEILGISGLVGAGRSEMALSLFGMPHLTSGRVEIDGKPATIRSPGEAMDAGLGYLTEDRKNIGLFLSFPIRANMVSTQLKRFTNRLGAIEGRKTMAFTQEAMGAYNIRNATPEKPVGALSGGNQQKTLFTMWMSKHPRVLIVDEPTRGVDVGAKSEIYARIREFADSGHGVIVISSDMPEIMGLCDRTLVMHQNKIVGDLNAEDFSEERILSFAAGINPWTKETCL</sequence>
<dbReference type="PANTHER" id="PTHR43790:SF9">
    <property type="entry name" value="GALACTOFURANOSE TRANSPORTER ATP-BINDING PROTEIN YTFR"/>
    <property type="match status" value="1"/>
</dbReference>
<comment type="caution">
    <text evidence="11">The sequence shown here is derived from an EMBL/GenBank/DDBJ whole genome shotgun (WGS) entry which is preliminary data.</text>
</comment>
<feature type="domain" description="ABC transporter" evidence="10">
    <location>
        <begin position="5"/>
        <end position="241"/>
    </location>
</feature>
<dbReference type="FunFam" id="3.40.50.300:FF:000127">
    <property type="entry name" value="Ribose import ATP-binding protein RbsA"/>
    <property type="match status" value="1"/>
</dbReference>
<dbReference type="AlphaFoldDB" id="A0A037ZL05"/>
<evidence type="ECO:0000256" key="2">
    <source>
        <dbReference type="ARBA" id="ARBA00022448"/>
    </source>
</evidence>
<keyword evidence="9" id="KW-0472">Membrane</keyword>
<proteinExistence type="predicted"/>
<dbReference type="OrthoDB" id="9805029at2"/>
<keyword evidence="4" id="KW-0762">Sugar transport</keyword>
<dbReference type="GO" id="GO:0005886">
    <property type="term" value="C:plasma membrane"/>
    <property type="evidence" value="ECO:0007669"/>
    <property type="project" value="UniProtKB-SubCell"/>
</dbReference>
<dbReference type="Pfam" id="PF00005">
    <property type="entry name" value="ABC_tran"/>
    <property type="match status" value="2"/>
</dbReference>
<evidence type="ECO:0000259" key="10">
    <source>
        <dbReference type="PROSITE" id="PS50893"/>
    </source>
</evidence>
<organism evidence="11 12">
    <name type="scientific">Actibacterium mucosum KCTC 23349</name>
    <dbReference type="NCBI Taxonomy" id="1454373"/>
    <lineage>
        <taxon>Bacteria</taxon>
        <taxon>Pseudomonadati</taxon>
        <taxon>Pseudomonadota</taxon>
        <taxon>Alphaproteobacteria</taxon>
        <taxon>Rhodobacterales</taxon>
        <taxon>Roseobacteraceae</taxon>
        <taxon>Actibacterium</taxon>
    </lineage>
</organism>
<dbReference type="EMBL" id="JFKE01000001">
    <property type="protein sequence ID" value="KAJ57131.1"/>
    <property type="molecule type" value="Genomic_DNA"/>
</dbReference>
<dbReference type="CDD" id="cd03216">
    <property type="entry name" value="ABC_Carb_Monos_I"/>
    <property type="match status" value="1"/>
</dbReference>
<evidence type="ECO:0000256" key="6">
    <source>
        <dbReference type="ARBA" id="ARBA00022741"/>
    </source>
</evidence>
<dbReference type="InterPro" id="IPR027417">
    <property type="entry name" value="P-loop_NTPase"/>
</dbReference>
<dbReference type="Proteomes" id="UP000026249">
    <property type="component" value="Unassembled WGS sequence"/>
</dbReference>
<dbReference type="SMART" id="SM00382">
    <property type="entry name" value="AAA"/>
    <property type="match status" value="2"/>
</dbReference>
<evidence type="ECO:0000256" key="8">
    <source>
        <dbReference type="ARBA" id="ARBA00022967"/>
    </source>
</evidence>
<keyword evidence="8" id="KW-1278">Translocase</keyword>
<dbReference type="InterPro" id="IPR050107">
    <property type="entry name" value="ABC_carbohydrate_import_ATPase"/>
</dbReference>
<keyword evidence="2" id="KW-0813">Transport</keyword>
<keyword evidence="6" id="KW-0547">Nucleotide-binding</keyword>
<keyword evidence="12" id="KW-1185">Reference proteome</keyword>
<gene>
    <name evidence="11" type="ORF">ACMU_01165</name>
</gene>
<dbReference type="PANTHER" id="PTHR43790">
    <property type="entry name" value="CARBOHYDRATE TRANSPORT ATP-BINDING PROTEIN MG119-RELATED"/>
    <property type="match status" value="1"/>
</dbReference>
<evidence type="ECO:0000256" key="4">
    <source>
        <dbReference type="ARBA" id="ARBA00022597"/>
    </source>
</evidence>
<keyword evidence="5" id="KW-0677">Repeat</keyword>
<dbReference type="InterPro" id="IPR003593">
    <property type="entry name" value="AAA+_ATPase"/>
</dbReference>
<dbReference type="Gene3D" id="3.40.50.300">
    <property type="entry name" value="P-loop containing nucleotide triphosphate hydrolases"/>
    <property type="match status" value="2"/>
</dbReference>
<dbReference type="STRING" id="1454373.ACMU_01165"/>
<comment type="subcellular location">
    <subcellularLocation>
        <location evidence="1">Cell membrane</location>
        <topology evidence="1">Peripheral membrane protein</topology>
    </subcellularLocation>
</comment>
<dbReference type="CDD" id="cd03215">
    <property type="entry name" value="ABC_Carb_Monos_II"/>
    <property type="match status" value="1"/>
</dbReference>
<keyword evidence="3" id="KW-1003">Cell membrane</keyword>
<accession>A0A037ZL05</accession>
<feature type="domain" description="ABC transporter" evidence="10">
    <location>
        <begin position="254"/>
        <end position="499"/>
    </location>
</feature>
<dbReference type="GO" id="GO:0016887">
    <property type="term" value="F:ATP hydrolysis activity"/>
    <property type="evidence" value="ECO:0007669"/>
    <property type="project" value="InterPro"/>
</dbReference>
<reference evidence="11 12" key="1">
    <citation type="submission" date="2014-03" db="EMBL/GenBank/DDBJ databases">
        <title>Draft Genome Sequence of Actibacterium mucosum KCTC 23349, a Marine Alphaproteobacterium with Complex Ionic Requirements Isolated from Mediterranean Seawater at Malvarrosa Beach, Valencia, Spain.</title>
        <authorList>
            <person name="Arahal D.R."/>
            <person name="Shao Z."/>
            <person name="Lai Q."/>
            <person name="Pujalte M.J."/>
        </authorList>
    </citation>
    <scope>NUCLEOTIDE SEQUENCE [LARGE SCALE GENOMIC DNA]</scope>
    <source>
        <strain evidence="11 12">KCTC 23349</strain>
    </source>
</reference>
<name>A0A037ZL05_9RHOB</name>
<evidence type="ECO:0000256" key="1">
    <source>
        <dbReference type="ARBA" id="ARBA00004202"/>
    </source>
</evidence>
<dbReference type="SUPFAM" id="SSF52540">
    <property type="entry name" value="P-loop containing nucleoside triphosphate hydrolases"/>
    <property type="match status" value="2"/>
</dbReference>
<protein>
    <recommendedName>
        <fullName evidence="10">ABC transporter domain-containing protein</fullName>
    </recommendedName>
</protein>